<name>A0A0W8D4H7_PHYNI</name>
<dbReference type="InterPro" id="IPR013083">
    <property type="entry name" value="Znf_RING/FYVE/PHD"/>
</dbReference>
<feature type="region of interest" description="Disordered" evidence="5">
    <location>
        <begin position="622"/>
        <end position="741"/>
    </location>
</feature>
<evidence type="ECO:0000256" key="2">
    <source>
        <dbReference type="ARBA" id="ARBA00022771"/>
    </source>
</evidence>
<dbReference type="CDD" id="cd15489">
    <property type="entry name" value="PHD_SF"/>
    <property type="match status" value="1"/>
</dbReference>
<proteinExistence type="predicted"/>
<dbReference type="InterPro" id="IPR011011">
    <property type="entry name" value="Znf_FYVE_PHD"/>
</dbReference>
<feature type="compositionally biased region" description="Basic and acidic residues" evidence="5">
    <location>
        <begin position="238"/>
        <end position="263"/>
    </location>
</feature>
<evidence type="ECO:0000313" key="8">
    <source>
        <dbReference type="Proteomes" id="UP000052943"/>
    </source>
</evidence>
<gene>
    <name evidence="7" type="ORF">AM587_10017397</name>
</gene>
<evidence type="ECO:0000256" key="5">
    <source>
        <dbReference type="SAM" id="MobiDB-lite"/>
    </source>
</evidence>
<keyword evidence="1" id="KW-0479">Metal-binding</keyword>
<dbReference type="STRING" id="4790.A0A0W8D4H7"/>
<keyword evidence="3" id="KW-0862">Zinc</keyword>
<feature type="compositionally biased region" description="Acidic residues" evidence="5">
    <location>
        <begin position="264"/>
        <end position="277"/>
    </location>
</feature>
<dbReference type="OrthoDB" id="167806at2759"/>
<feature type="compositionally biased region" description="Acidic residues" evidence="5">
    <location>
        <begin position="224"/>
        <end position="237"/>
    </location>
</feature>
<protein>
    <submittedName>
        <fullName evidence="7">MPN domain-containing protein</fullName>
    </submittedName>
</protein>
<evidence type="ECO:0000256" key="4">
    <source>
        <dbReference type="SAM" id="Coils"/>
    </source>
</evidence>
<keyword evidence="4" id="KW-0175">Coiled coil</keyword>
<dbReference type="EMBL" id="LNFO01001464">
    <property type="protein sequence ID" value="KUF91278.1"/>
    <property type="molecule type" value="Genomic_DNA"/>
</dbReference>
<dbReference type="Pfam" id="PF18755">
    <property type="entry name" value="RAMA"/>
    <property type="match status" value="1"/>
</dbReference>
<feature type="coiled-coil region" evidence="4">
    <location>
        <begin position="556"/>
        <end position="583"/>
    </location>
</feature>
<evidence type="ECO:0000259" key="6">
    <source>
        <dbReference type="SMART" id="SM00249"/>
    </source>
</evidence>
<feature type="region of interest" description="Disordered" evidence="5">
    <location>
        <begin position="338"/>
        <end position="364"/>
    </location>
</feature>
<dbReference type="InterPro" id="IPR040843">
    <property type="entry name" value="RAMA"/>
</dbReference>
<feature type="region of interest" description="Disordered" evidence="5">
    <location>
        <begin position="97"/>
        <end position="118"/>
    </location>
</feature>
<dbReference type="AlphaFoldDB" id="A0A0W8D4H7"/>
<organism evidence="7 8">
    <name type="scientific">Phytophthora nicotianae</name>
    <name type="common">Potato buckeye rot agent</name>
    <name type="synonym">Phytophthora parasitica</name>
    <dbReference type="NCBI Taxonomy" id="4792"/>
    <lineage>
        <taxon>Eukaryota</taxon>
        <taxon>Sar</taxon>
        <taxon>Stramenopiles</taxon>
        <taxon>Oomycota</taxon>
        <taxon>Peronosporomycetes</taxon>
        <taxon>Peronosporales</taxon>
        <taxon>Peronosporaceae</taxon>
        <taxon>Phytophthora</taxon>
    </lineage>
</organism>
<dbReference type="InterPro" id="IPR001965">
    <property type="entry name" value="Znf_PHD"/>
</dbReference>
<feature type="compositionally biased region" description="Basic and acidic residues" evidence="5">
    <location>
        <begin position="662"/>
        <end position="674"/>
    </location>
</feature>
<dbReference type="SUPFAM" id="SSF57903">
    <property type="entry name" value="FYVE/PHD zinc finger"/>
    <property type="match status" value="1"/>
</dbReference>
<feature type="region of interest" description="Disordered" evidence="5">
    <location>
        <begin position="211"/>
        <end position="284"/>
    </location>
</feature>
<dbReference type="GO" id="GO:0008270">
    <property type="term" value="F:zinc ion binding"/>
    <property type="evidence" value="ECO:0007669"/>
    <property type="project" value="UniProtKB-KW"/>
</dbReference>
<keyword evidence="2" id="KW-0863">Zinc-finger</keyword>
<reference evidence="7 8" key="1">
    <citation type="submission" date="2015-11" db="EMBL/GenBank/DDBJ databases">
        <title>Genomes and virulence difference between two physiological races of Phytophthora nicotianae.</title>
        <authorList>
            <person name="Liu H."/>
            <person name="Ma X."/>
            <person name="Yu H."/>
            <person name="Fang D."/>
            <person name="Li Y."/>
            <person name="Wang X."/>
            <person name="Wang W."/>
            <person name="Dong Y."/>
            <person name="Xiao B."/>
        </authorList>
    </citation>
    <scope>NUCLEOTIDE SEQUENCE [LARGE SCALE GENOMIC DNA]</scope>
    <source>
        <strain evidence="8">race 0</strain>
    </source>
</reference>
<feature type="domain" description="Zinc finger PHD-type" evidence="6">
    <location>
        <begin position="140"/>
        <end position="185"/>
    </location>
</feature>
<comment type="caution">
    <text evidence="7">The sequence shown here is derived from an EMBL/GenBank/DDBJ whole genome shotgun (WGS) entry which is preliminary data.</text>
</comment>
<dbReference type="Proteomes" id="UP000052943">
    <property type="component" value="Unassembled WGS sequence"/>
</dbReference>
<evidence type="ECO:0000313" key="7">
    <source>
        <dbReference type="EMBL" id="KUF91278.1"/>
    </source>
</evidence>
<accession>A0A0W8D4H7</accession>
<dbReference type="Gene3D" id="3.30.40.10">
    <property type="entry name" value="Zinc/RING finger domain, C3HC4 (zinc finger)"/>
    <property type="match status" value="1"/>
</dbReference>
<evidence type="ECO:0000256" key="3">
    <source>
        <dbReference type="ARBA" id="ARBA00022833"/>
    </source>
</evidence>
<feature type="coiled-coil region" evidence="4">
    <location>
        <begin position="395"/>
        <end position="422"/>
    </location>
</feature>
<dbReference type="SMART" id="SM00249">
    <property type="entry name" value="PHD"/>
    <property type="match status" value="1"/>
</dbReference>
<feature type="compositionally biased region" description="Basic and acidic residues" evidence="5">
    <location>
        <begin position="622"/>
        <end position="652"/>
    </location>
</feature>
<feature type="region of interest" description="Disordered" evidence="5">
    <location>
        <begin position="800"/>
        <end position="891"/>
    </location>
</feature>
<sequence>MGDARIVLTTLINEKLLAPGPKKLYVSYYRKRVYADLLPDGSIRFKDQVYTSPVPCALHMKRTLNPSLKTDAGWSSMYSAASGESLKDIKDRLNIRKRGTNARSVQKEKKAPTPSPTAKERMAVQAAAAAAQAKQNAAPKCATCRTEATTDVAQCSACHSKTHFKCATPALQTAPPAPWFCEKCLTGQANRILEFLQQTRRVLVERIAEQKEKEKQEKPKEAIEAEDVTAEAEEEPSSEDKAQEEASTEDDKDKDAEKEKDAEDAVAEADEKTDDSTGDSASASAEEKFLVLIDSLIADVSSKTERANLIANSTGATLVHLEKTQLVQLVEYGKREILAATRPESDDDDEQDDKAGTDHDGNTNSEVDALIKIFDLRHQILSSQSQFERTTNALAKRTEKNLRSAESELMELEESRTAEARVITKVVDLIDQYSSDLSTCEQKIHFTETLLASINHRRNFIRSTNINDRFVPSYRYSTKLMTTSSDQLLLTVLLDKLRDITESVNEWTKMERHFEKMTSSLNKSLTLIGTKRKRPSALPLPPTPALFAKVKIPPSRRLIERQIANYEVNMKAIRQNRARMRKTLSGILKIAREEHLSDEIVNMTDMLYQKCRDLKAEQEEEELRIKEEAEAEEKAKKTREEEERAAQDHQSTDDGEASAEEPEAKKQRLSKDDPATGNRSNAAATPLKAASSSEMKGISSLLGSEDSDAKESNYSSAESKSRGDNEEDSEADLEQASRAIADISSIQHPLYGDMPKGMLGMGTGQQDIYAQQAAQMGMDIHDVVRHQDSSHFAQGGIRGAPYEVPRSEPGPTAPRTSFYGDEGQMHSQDVFGSQGLPGQQRQLSDHHMFANELQQQTDQSRSQDFLMGRSYRGHGMDQSDNNDVNMDDWGQ</sequence>
<feature type="compositionally biased region" description="Polar residues" evidence="5">
    <location>
        <begin position="825"/>
        <end position="842"/>
    </location>
</feature>
<feature type="compositionally biased region" description="Basic and acidic residues" evidence="5">
    <location>
        <begin position="211"/>
        <end position="223"/>
    </location>
</feature>
<feature type="compositionally biased region" description="Polar residues" evidence="5">
    <location>
        <begin position="852"/>
        <end position="863"/>
    </location>
</feature>
<evidence type="ECO:0000256" key="1">
    <source>
        <dbReference type="ARBA" id="ARBA00022723"/>
    </source>
</evidence>